<feature type="compositionally biased region" description="Basic and acidic residues" evidence="1">
    <location>
        <begin position="167"/>
        <end position="192"/>
    </location>
</feature>
<feature type="compositionally biased region" description="Basic and acidic residues" evidence="1">
    <location>
        <begin position="204"/>
        <end position="216"/>
    </location>
</feature>
<feature type="compositionally biased region" description="Low complexity" evidence="1">
    <location>
        <begin position="1"/>
        <end position="29"/>
    </location>
</feature>
<sequence length="230" mass="24061">MPSHAGGRAADGGARPPAPGRGQRPAAGGARRRRGAGSGRAATYWRGRRAPRSRHGSHARPPGRHCRRRRQGRGGRSAERGLGGDCLSPRPARARPQLRSSLRVFPLAPSPHPEPASPARSEEAGASPEPFVLGSPGVRRALSPPGEARSPSTAGPGPSYQPPGRGHGSEPQEGRGRGARREAPGPLRRTELPRLGGPGSPRAWAREPQDCSRKLAEPGALPRTPNTTPA</sequence>
<organism evidence="2 3">
    <name type="scientific">Rangifer tarandus platyrhynchus</name>
    <name type="common">Svalbard reindeer</name>
    <dbReference type="NCBI Taxonomy" id="3082113"/>
    <lineage>
        <taxon>Eukaryota</taxon>
        <taxon>Metazoa</taxon>
        <taxon>Chordata</taxon>
        <taxon>Craniata</taxon>
        <taxon>Vertebrata</taxon>
        <taxon>Euteleostomi</taxon>
        <taxon>Mammalia</taxon>
        <taxon>Eutheria</taxon>
        <taxon>Laurasiatheria</taxon>
        <taxon>Artiodactyla</taxon>
        <taxon>Ruminantia</taxon>
        <taxon>Pecora</taxon>
        <taxon>Cervidae</taxon>
        <taxon>Odocoileinae</taxon>
        <taxon>Rangifer</taxon>
    </lineage>
</organism>
<dbReference type="Proteomes" id="UP001176941">
    <property type="component" value="Chromosome 6"/>
</dbReference>
<proteinExistence type="predicted"/>
<accession>A0ABN8ZTV0</accession>
<feature type="region of interest" description="Disordered" evidence="1">
    <location>
        <begin position="1"/>
        <end position="230"/>
    </location>
</feature>
<name>A0ABN8ZTV0_RANTA</name>
<feature type="compositionally biased region" description="Basic residues" evidence="1">
    <location>
        <begin position="46"/>
        <end position="73"/>
    </location>
</feature>
<protein>
    <submittedName>
        <fullName evidence="2">Uncharacterized protein</fullName>
    </submittedName>
</protein>
<keyword evidence="3" id="KW-1185">Reference proteome</keyword>
<evidence type="ECO:0000313" key="3">
    <source>
        <dbReference type="Proteomes" id="UP001176941"/>
    </source>
</evidence>
<dbReference type="EMBL" id="OX459942">
    <property type="protein sequence ID" value="CAI9177330.1"/>
    <property type="molecule type" value="Genomic_DNA"/>
</dbReference>
<gene>
    <name evidence="2" type="ORF">MRATA1EN1_LOCUS26292</name>
</gene>
<evidence type="ECO:0000313" key="2">
    <source>
        <dbReference type="EMBL" id="CAI9177330.1"/>
    </source>
</evidence>
<evidence type="ECO:0000256" key="1">
    <source>
        <dbReference type="SAM" id="MobiDB-lite"/>
    </source>
</evidence>
<reference evidence="2" key="1">
    <citation type="submission" date="2023-04" db="EMBL/GenBank/DDBJ databases">
        <authorList>
            <consortium name="ELIXIR-Norway"/>
        </authorList>
    </citation>
    <scope>NUCLEOTIDE SEQUENCE [LARGE SCALE GENOMIC DNA]</scope>
</reference>